<evidence type="ECO:0000256" key="3">
    <source>
        <dbReference type="ARBA" id="ARBA00022448"/>
    </source>
</evidence>
<dbReference type="InterPro" id="IPR050490">
    <property type="entry name" value="Bact_solute-bd_prot1"/>
</dbReference>
<organism evidence="7 8">
    <name type="scientific">Paenibacillus tritici</name>
    <dbReference type="NCBI Taxonomy" id="1873425"/>
    <lineage>
        <taxon>Bacteria</taxon>
        <taxon>Bacillati</taxon>
        <taxon>Bacillota</taxon>
        <taxon>Bacilli</taxon>
        <taxon>Bacillales</taxon>
        <taxon>Paenibacillaceae</taxon>
        <taxon>Paenibacillus</taxon>
    </lineage>
</organism>
<keyword evidence="8" id="KW-1185">Reference proteome</keyword>
<comment type="subcellular location">
    <subcellularLocation>
        <location evidence="1">Cell envelope</location>
    </subcellularLocation>
</comment>
<dbReference type="PROSITE" id="PS51257">
    <property type="entry name" value="PROKAR_LIPOPROTEIN"/>
    <property type="match status" value="1"/>
</dbReference>
<dbReference type="InterPro" id="IPR006059">
    <property type="entry name" value="SBP"/>
</dbReference>
<dbReference type="SUPFAM" id="SSF53850">
    <property type="entry name" value="Periplasmic binding protein-like II"/>
    <property type="match status" value="1"/>
</dbReference>
<evidence type="ECO:0000256" key="1">
    <source>
        <dbReference type="ARBA" id="ARBA00004196"/>
    </source>
</evidence>
<dbReference type="RefSeq" id="WP_173138854.1">
    <property type="nucleotide sequence ID" value="NZ_JABMKX010000016.1"/>
</dbReference>
<comment type="similarity">
    <text evidence="2">Belongs to the bacterial solute-binding protein 1 family.</text>
</comment>
<dbReference type="Gene3D" id="3.40.190.10">
    <property type="entry name" value="Periplasmic binding protein-like II"/>
    <property type="match status" value="1"/>
</dbReference>
<evidence type="ECO:0000256" key="4">
    <source>
        <dbReference type="ARBA" id="ARBA00022729"/>
    </source>
</evidence>
<dbReference type="Pfam" id="PF01547">
    <property type="entry name" value="SBP_bac_1"/>
    <property type="match status" value="1"/>
</dbReference>
<protein>
    <submittedName>
        <fullName evidence="7">Extracellular solute-binding protein</fullName>
    </submittedName>
</protein>
<name>A0ABX2DX59_9BACL</name>
<dbReference type="PANTHER" id="PTHR43649">
    <property type="entry name" value="ARABINOSE-BINDING PROTEIN-RELATED"/>
    <property type="match status" value="1"/>
</dbReference>
<sequence length="451" mass="49413">MKRRLTLSLSSVLLTSVLLSGCGGNNGNTAGGPDKAPQQSAKASGESKTVTLKWWGGVPEENGPKAVADRWNAENTDIKVEYVRFVNDDPGNVKLETALLSNTDAPDLFVNYADAHLERRIKAGMVEPLEALIKSSGFDLEGIIGSENITKVDGTIYNLPGSRDVKFVAFNKASLDAIGESIPEPGWTWDDYAALAGKLTKEGQYGAFFTPTWEPIAFDVLNSAQPKDAYYAADGTSNFGHEAFRKGLELQKKLIEGKKVMPYAEGVANKAQPQDELLNGRTASTYTSAYFVRYIKDDTAYPNREYQIAFAPMPQWTAGGNINNTKLNDMTSINAKSPNKEAAMKFLSWFLTEGNTEMLPGGRIPSSKKADVAQVAEAVMGDRAQYFDKDSFVKLLNTEYTNTEITQTAGLTEMRKAFMEEAEKYFMDAQDLDTTVETIKQRADEAIAAAK</sequence>
<evidence type="ECO:0000313" key="8">
    <source>
        <dbReference type="Proteomes" id="UP000711047"/>
    </source>
</evidence>
<evidence type="ECO:0000313" key="7">
    <source>
        <dbReference type="EMBL" id="NQX48573.1"/>
    </source>
</evidence>
<dbReference type="EMBL" id="JABMKX010000016">
    <property type="protein sequence ID" value="NQX48573.1"/>
    <property type="molecule type" value="Genomic_DNA"/>
</dbReference>
<gene>
    <name evidence="7" type="ORF">HQN87_24895</name>
</gene>
<dbReference type="Proteomes" id="UP000711047">
    <property type="component" value="Unassembled WGS sequence"/>
</dbReference>
<feature type="compositionally biased region" description="Polar residues" evidence="5">
    <location>
        <begin position="37"/>
        <end position="47"/>
    </location>
</feature>
<evidence type="ECO:0000256" key="6">
    <source>
        <dbReference type="SAM" id="SignalP"/>
    </source>
</evidence>
<keyword evidence="3" id="KW-0813">Transport</keyword>
<dbReference type="PANTHER" id="PTHR43649:SF31">
    <property type="entry name" value="SN-GLYCEROL-3-PHOSPHATE-BINDING PERIPLASMIC PROTEIN UGPB"/>
    <property type="match status" value="1"/>
</dbReference>
<feature type="chain" id="PRO_5045893319" evidence="6">
    <location>
        <begin position="21"/>
        <end position="451"/>
    </location>
</feature>
<accession>A0ABX2DX59</accession>
<feature type="signal peptide" evidence="6">
    <location>
        <begin position="1"/>
        <end position="20"/>
    </location>
</feature>
<feature type="region of interest" description="Disordered" evidence="5">
    <location>
        <begin position="28"/>
        <end position="47"/>
    </location>
</feature>
<evidence type="ECO:0000256" key="2">
    <source>
        <dbReference type="ARBA" id="ARBA00008520"/>
    </source>
</evidence>
<reference evidence="7 8" key="1">
    <citation type="submission" date="2020-05" db="EMBL/GenBank/DDBJ databases">
        <title>Paenibacillus glebae, sp. nov., Paenibacillus humi sp. nov., Paenibacillus pedi sp. nov., Paenibacillus terrestris sp. nov. and Paenibacillus terricola sp. nov., isolated from a forest top soil sample.</title>
        <authorList>
            <person name="Qi S."/>
            <person name="Carlier A."/>
            <person name="Cnockaert M."/>
            <person name="Vandamme P."/>
        </authorList>
    </citation>
    <scope>NUCLEOTIDE SEQUENCE [LARGE SCALE GENOMIC DNA]</scope>
    <source>
        <strain evidence="7 8">LMG 29502</strain>
    </source>
</reference>
<proteinExistence type="inferred from homology"/>
<evidence type="ECO:0000256" key="5">
    <source>
        <dbReference type="SAM" id="MobiDB-lite"/>
    </source>
</evidence>
<keyword evidence="4 6" id="KW-0732">Signal</keyword>
<comment type="caution">
    <text evidence="7">The sequence shown here is derived from an EMBL/GenBank/DDBJ whole genome shotgun (WGS) entry which is preliminary data.</text>
</comment>